<protein>
    <recommendedName>
        <fullName evidence="5">Pentatricopeptide repeat-containing protein</fullName>
    </recommendedName>
</protein>
<dbReference type="Pfam" id="PF01535">
    <property type="entry name" value="PPR"/>
    <property type="match status" value="2"/>
</dbReference>
<dbReference type="EMBL" id="CM035439">
    <property type="protein sequence ID" value="KAH7283522.1"/>
    <property type="molecule type" value="Genomic_DNA"/>
</dbReference>
<dbReference type="Proteomes" id="UP000825935">
    <property type="component" value="Chromosome 34"/>
</dbReference>
<dbReference type="GO" id="GO:0009451">
    <property type="term" value="P:RNA modification"/>
    <property type="evidence" value="ECO:0007669"/>
    <property type="project" value="InterPro"/>
</dbReference>
<dbReference type="InterPro" id="IPR011990">
    <property type="entry name" value="TPR-like_helical_dom_sf"/>
</dbReference>
<comment type="caution">
    <text evidence="3">The sequence shown here is derived from an EMBL/GenBank/DDBJ whole genome shotgun (WGS) entry which is preliminary data.</text>
</comment>
<feature type="repeat" description="PPR" evidence="2">
    <location>
        <begin position="5"/>
        <end position="39"/>
    </location>
</feature>
<dbReference type="PANTHER" id="PTHR47926:SF347">
    <property type="entry name" value="PENTATRICOPEPTIDE REPEAT-CONTAINING PROTEIN"/>
    <property type="match status" value="1"/>
</dbReference>
<dbReference type="NCBIfam" id="TIGR00756">
    <property type="entry name" value="PPR"/>
    <property type="match status" value="2"/>
</dbReference>
<evidence type="ECO:0000256" key="2">
    <source>
        <dbReference type="PROSITE-ProRule" id="PRU00708"/>
    </source>
</evidence>
<evidence type="ECO:0008006" key="5">
    <source>
        <dbReference type="Google" id="ProtNLM"/>
    </source>
</evidence>
<dbReference type="PANTHER" id="PTHR47926">
    <property type="entry name" value="PENTATRICOPEPTIDE REPEAT-CONTAINING PROTEIN"/>
    <property type="match status" value="1"/>
</dbReference>
<dbReference type="Pfam" id="PF13041">
    <property type="entry name" value="PPR_2"/>
    <property type="match status" value="1"/>
</dbReference>
<organism evidence="3 4">
    <name type="scientific">Ceratopteris richardii</name>
    <name type="common">Triangle waterfern</name>
    <dbReference type="NCBI Taxonomy" id="49495"/>
    <lineage>
        <taxon>Eukaryota</taxon>
        <taxon>Viridiplantae</taxon>
        <taxon>Streptophyta</taxon>
        <taxon>Embryophyta</taxon>
        <taxon>Tracheophyta</taxon>
        <taxon>Polypodiopsida</taxon>
        <taxon>Polypodiidae</taxon>
        <taxon>Polypodiales</taxon>
        <taxon>Pteridineae</taxon>
        <taxon>Pteridaceae</taxon>
        <taxon>Parkerioideae</taxon>
        <taxon>Ceratopteris</taxon>
    </lineage>
</organism>
<feature type="repeat" description="PPR" evidence="2">
    <location>
        <begin position="106"/>
        <end position="140"/>
    </location>
</feature>
<gene>
    <name evidence="3" type="ORF">KP509_34G011300</name>
</gene>
<reference evidence="3" key="1">
    <citation type="submission" date="2021-08" db="EMBL/GenBank/DDBJ databases">
        <title>WGS assembly of Ceratopteris richardii.</title>
        <authorList>
            <person name="Marchant D.B."/>
            <person name="Chen G."/>
            <person name="Jenkins J."/>
            <person name="Shu S."/>
            <person name="Leebens-Mack J."/>
            <person name="Grimwood J."/>
            <person name="Schmutz J."/>
            <person name="Soltis P."/>
            <person name="Soltis D."/>
            <person name="Chen Z.-H."/>
        </authorList>
    </citation>
    <scope>NUCLEOTIDE SEQUENCE</scope>
    <source>
        <strain evidence="3">Whitten #5841</strain>
        <tissue evidence="3">Leaf</tissue>
    </source>
</reference>
<dbReference type="InterPro" id="IPR002885">
    <property type="entry name" value="PPR_rpt"/>
</dbReference>
<proteinExistence type="predicted"/>
<dbReference type="PROSITE" id="PS51375">
    <property type="entry name" value="PPR"/>
    <property type="match status" value="2"/>
</dbReference>
<dbReference type="AlphaFoldDB" id="A0A8T2QH93"/>
<keyword evidence="4" id="KW-1185">Reference proteome</keyword>
<dbReference type="OMA" id="HAYAIFK"/>
<evidence type="ECO:0000313" key="4">
    <source>
        <dbReference type="Proteomes" id="UP000825935"/>
    </source>
</evidence>
<evidence type="ECO:0000256" key="1">
    <source>
        <dbReference type="ARBA" id="ARBA00022737"/>
    </source>
</evidence>
<dbReference type="OrthoDB" id="9990610at2759"/>
<dbReference type="FunFam" id="1.25.40.10:FF:000344">
    <property type="entry name" value="Pentatricopeptide repeat-containing protein"/>
    <property type="match status" value="1"/>
</dbReference>
<dbReference type="GO" id="GO:0003723">
    <property type="term" value="F:RNA binding"/>
    <property type="evidence" value="ECO:0007669"/>
    <property type="project" value="InterPro"/>
</dbReference>
<keyword evidence="1" id="KW-0677">Repeat</keyword>
<name>A0A8T2QH93_CERRI</name>
<sequence length="176" mass="19503">MSQIQPFTWDSLISAHSKRGEGFNALQLFEKMQHANQVPDRVTLVCMLEACSTLCGIQSLRLVHLHIVERGLEMDMAVGSALVDVYARCKLLDHAYAIFKRLPDRNVMTWGGLISGFFECGETSKAFELFNGSLFEGIQPSVVTSLGVLKACSRNVAIEEGLLIHDLSCEMGYESD</sequence>
<dbReference type="Gene3D" id="1.25.40.10">
    <property type="entry name" value="Tetratricopeptide repeat domain"/>
    <property type="match status" value="2"/>
</dbReference>
<accession>A0A8T2QH93</accession>
<dbReference type="InterPro" id="IPR046960">
    <property type="entry name" value="PPR_At4g14850-like_plant"/>
</dbReference>
<evidence type="ECO:0000313" key="3">
    <source>
        <dbReference type="EMBL" id="KAH7283522.1"/>
    </source>
</evidence>